<dbReference type="CDD" id="cd05483">
    <property type="entry name" value="retropepsin_like_bacteria"/>
    <property type="match status" value="1"/>
</dbReference>
<keyword evidence="2" id="KW-0378">Hydrolase</keyword>
<dbReference type="NCBIfam" id="TIGR02281">
    <property type="entry name" value="clan_AA_DTGA"/>
    <property type="match status" value="1"/>
</dbReference>
<dbReference type="SUPFAM" id="SSF50630">
    <property type="entry name" value="Acid proteases"/>
    <property type="match status" value="1"/>
</dbReference>
<dbReference type="InterPro" id="IPR021109">
    <property type="entry name" value="Peptidase_aspartic_dom_sf"/>
</dbReference>
<dbReference type="Pfam" id="PF13975">
    <property type="entry name" value="gag-asp_proteas"/>
    <property type="match status" value="1"/>
</dbReference>
<dbReference type="InterPro" id="IPR034122">
    <property type="entry name" value="Retropepsin-like_bacterial"/>
</dbReference>
<dbReference type="AlphaFoldDB" id="A0A3M6QIP6"/>
<dbReference type="InterPro" id="IPR001969">
    <property type="entry name" value="Aspartic_peptidase_AS"/>
</dbReference>
<dbReference type="GO" id="GO:0006508">
    <property type="term" value="P:proteolysis"/>
    <property type="evidence" value="ECO:0007669"/>
    <property type="project" value="UniProtKB-KW"/>
</dbReference>
<keyword evidence="1" id="KW-0472">Membrane</keyword>
<protein>
    <submittedName>
        <fullName evidence="2">TIGR02281 family clan AA aspartic protease</fullName>
        <ecNumber evidence="2">3.4.23.-</ecNumber>
    </submittedName>
</protein>
<organism evidence="2 3">
    <name type="scientific">Corticibacter populi</name>
    <dbReference type="NCBI Taxonomy" id="1550736"/>
    <lineage>
        <taxon>Bacteria</taxon>
        <taxon>Pseudomonadati</taxon>
        <taxon>Pseudomonadota</taxon>
        <taxon>Betaproteobacteria</taxon>
        <taxon>Burkholderiales</taxon>
        <taxon>Comamonadaceae</taxon>
        <taxon>Corticibacter</taxon>
    </lineage>
</organism>
<dbReference type="GO" id="GO:0004190">
    <property type="term" value="F:aspartic-type endopeptidase activity"/>
    <property type="evidence" value="ECO:0007669"/>
    <property type="project" value="InterPro"/>
</dbReference>
<dbReference type="OrthoDB" id="185963at2"/>
<evidence type="ECO:0000313" key="3">
    <source>
        <dbReference type="Proteomes" id="UP000278006"/>
    </source>
</evidence>
<dbReference type="EC" id="3.4.23.-" evidence="2"/>
<keyword evidence="1" id="KW-0812">Transmembrane</keyword>
<keyword evidence="2" id="KW-0645">Protease</keyword>
<feature type="transmembrane region" description="Helical" evidence="1">
    <location>
        <begin position="14"/>
        <end position="31"/>
    </location>
</feature>
<reference evidence="2 3" key="1">
    <citation type="submission" date="2018-10" db="EMBL/GenBank/DDBJ databases">
        <title>Draft genome of Cortibacter populi DSM10536.</title>
        <authorList>
            <person name="Bernier A.-M."/>
            <person name="Bernard K."/>
        </authorList>
    </citation>
    <scope>NUCLEOTIDE SEQUENCE [LARGE SCALE GENOMIC DNA]</scope>
    <source>
        <strain evidence="2 3">DSM 105136</strain>
    </source>
</reference>
<sequence>MARQAAPTSATRPWLLWLVWIAVIGALYLVMNQLLAPPAAIYRAADGGELQLPRHRDGHFYVDGSVNGVPVRFMVDTGASIVSVSDAVARAAGLEGGRSITFQTANGPREGRVVRAERLSLGAAPDGFTLQGIEVGTGLAIGSSDEALLGQNVLRHFDVSIDRQAMVLRPRR</sequence>
<dbReference type="EMBL" id="RDQO01000007">
    <property type="protein sequence ID" value="RMX02966.1"/>
    <property type="molecule type" value="Genomic_DNA"/>
</dbReference>
<comment type="caution">
    <text evidence="2">The sequence shown here is derived from an EMBL/GenBank/DDBJ whole genome shotgun (WGS) entry which is preliminary data.</text>
</comment>
<dbReference type="RefSeq" id="WP_122231745.1">
    <property type="nucleotide sequence ID" value="NZ_RDQO01000007.1"/>
</dbReference>
<evidence type="ECO:0000256" key="1">
    <source>
        <dbReference type="SAM" id="Phobius"/>
    </source>
</evidence>
<proteinExistence type="predicted"/>
<gene>
    <name evidence="2" type="ORF">D8I35_17455</name>
</gene>
<dbReference type="PROSITE" id="PS00141">
    <property type="entry name" value="ASP_PROTEASE"/>
    <property type="match status" value="1"/>
</dbReference>
<evidence type="ECO:0000313" key="2">
    <source>
        <dbReference type="EMBL" id="RMX02966.1"/>
    </source>
</evidence>
<dbReference type="Gene3D" id="2.40.70.10">
    <property type="entry name" value="Acid Proteases"/>
    <property type="match status" value="1"/>
</dbReference>
<accession>A0A3M6QIP6</accession>
<dbReference type="Proteomes" id="UP000278006">
    <property type="component" value="Unassembled WGS sequence"/>
</dbReference>
<dbReference type="InterPro" id="IPR011969">
    <property type="entry name" value="Clan_AA_Asp_peptidase_C"/>
</dbReference>
<keyword evidence="3" id="KW-1185">Reference proteome</keyword>
<keyword evidence="1" id="KW-1133">Transmembrane helix</keyword>
<name>A0A3M6QIP6_9BURK</name>